<evidence type="ECO:0000313" key="3">
    <source>
        <dbReference type="Proteomes" id="UP001469553"/>
    </source>
</evidence>
<protein>
    <recommendedName>
        <fullName evidence="4">Secreted peptide</fullName>
    </recommendedName>
</protein>
<feature type="chain" id="PRO_5046670873" description="Secreted peptide" evidence="1">
    <location>
        <begin position="17"/>
        <end position="108"/>
    </location>
</feature>
<reference evidence="2 3" key="1">
    <citation type="submission" date="2021-06" db="EMBL/GenBank/DDBJ databases">
        <authorList>
            <person name="Palmer J.M."/>
        </authorList>
    </citation>
    <scope>NUCLEOTIDE SEQUENCE [LARGE SCALE GENOMIC DNA]</scope>
    <source>
        <strain evidence="2 3">AS_MEX2019</strain>
        <tissue evidence="2">Muscle</tissue>
    </source>
</reference>
<keyword evidence="3" id="KW-1185">Reference proteome</keyword>
<evidence type="ECO:0000313" key="2">
    <source>
        <dbReference type="EMBL" id="MEQ2282041.1"/>
    </source>
</evidence>
<evidence type="ECO:0000256" key="1">
    <source>
        <dbReference type="SAM" id="SignalP"/>
    </source>
</evidence>
<dbReference type="EMBL" id="JAHRIP010005781">
    <property type="protein sequence ID" value="MEQ2282041.1"/>
    <property type="molecule type" value="Genomic_DNA"/>
</dbReference>
<feature type="signal peptide" evidence="1">
    <location>
        <begin position="1"/>
        <end position="16"/>
    </location>
</feature>
<organism evidence="2 3">
    <name type="scientific">Ameca splendens</name>
    <dbReference type="NCBI Taxonomy" id="208324"/>
    <lineage>
        <taxon>Eukaryota</taxon>
        <taxon>Metazoa</taxon>
        <taxon>Chordata</taxon>
        <taxon>Craniata</taxon>
        <taxon>Vertebrata</taxon>
        <taxon>Euteleostomi</taxon>
        <taxon>Actinopterygii</taxon>
        <taxon>Neopterygii</taxon>
        <taxon>Teleostei</taxon>
        <taxon>Neoteleostei</taxon>
        <taxon>Acanthomorphata</taxon>
        <taxon>Ovalentaria</taxon>
        <taxon>Atherinomorphae</taxon>
        <taxon>Cyprinodontiformes</taxon>
        <taxon>Goodeidae</taxon>
        <taxon>Ameca</taxon>
    </lineage>
</organism>
<sequence>MLLTRFLLSLSAMTVSIPLSPGRSNVGSPRSPSLTAVLCVCCSLYSFLITAVVDFECRVLLSRLQPSWMSPSGLVSSSSTDLSPYGPPRNCCKYWAVAITVTVYILFF</sequence>
<evidence type="ECO:0008006" key="4">
    <source>
        <dbReference type="Google" id="ProtNLM"/>
    </source>
</evidence>
<name>A0ABV0XKP2_9TELE</name>
<accession>A0ABV0XKP2</accession>
<keyword evidence="1" id="KW-0732">Signal</keyword>
<dbReference type="Proteomes" id="UP001469553">
    <property type="component" value="Unassembled WGS sequence"/>
</dbReference>
<comment type="caution">
    <text evidence="2">The sequence shown here is derived from an EMBL/GenBank/DDBJ whole genome shotgun (WGS) entry which is preliminary data.</text>
</comment>
<proteinExistence type="predicted"/>
<gene>
    <name evidence="2" type="ORF">AMECASPLE_036447</name>
</gene>